<dbReference type="Proteomes" id="UP000499080">
    <property type="component" value="Unassembled WGS sequence"/>
</dbReference>
<organism evidence="2 3">
    <name type="scientific">Araneus ventricosus</name>
    <name type="common">Orbweaver spider</name>
    <name type="synonym">Epeira ventricosa</name>
    <dbReference type="NCBI Taxonomy" id="182803"/>
    <lineage>
        <taxon>Eukaryota</taxon>
        <taxon>Metazoa</taxon>
        <taxon>Ecdysozoa</taxon>
        <taxon>Arthropoda</taxon>
        <taxon>Chelicerata</taxon>
        <taxon>Arachnida</taxon>
        <taxon>Araneae</taxon>
        <taxon>Araneomorphae</taxon>
        <taxon>Entelegynae</taxon>
        <taxon>Araneoidea</taxon>
        <taxon>Araneidae</taxon>
        <taxon>Araneus</taxon>
    </lineage>
</organism>
<feature type="region of interest" description="Disordered" evidence="1">
    <location>
        <begin position="18"/>
        <end position="47"/>
    </location>
</feature>
<reference evidence="2 3" key="1">
    <citation type="journal article" date="2019" name="Sci. Rep.">
        <title>Orb-weaving spider Araneus ventricosus genome elucidates the spidroin gene catalogue.</title>
        <authorList>
            <person name="Kono N."/>
            <person name="Nakamura H."/>
            <person name="Ohtoshi R."/>
            <person name="Moran D.A.P."/>
            <person name="Shinohara A."/>
            <person name="Yoshida Y."/>
            <person name="Fujiwara M."/>
            <person name="Mori M."/>
            <person name="Tomita M."/>
            <person name="Arakawa K."/>
        </authorList>
    </citation>
    <scope>NUCLEOTIDE SEQUENCE [LARGE SCALE GENOMIC DNA]</scope>
</reference>
<keyword evidence="3" id="KW-1185">Reference proteome</keyword>
<sequence length="61" mass="7043">DAGKKIRAEDEFGAKYLDGELTEYSDQETESETKVEDNPFRDKYSDSNANTNVYIIHPFNH</sequence>
<feature type="compositionally biased region" description="Acidic residues" evidence="1">
    <location>
        <begin position="20"/>
        <end position="30"/>
    </location>
</feature>
<evidence type="ECO:0000313" key="3">
    <source>
        <dbReference type="Proteomes" id="UP000499080"/>
    </source>
</evidence>
<accession>A0A4Y2AUF1</accession>
<comment type="caution">
    <text evidence="2">The sequence shown here is derived from an EMBL/GenBank/DDBJ whole genome shotgun (WGS) entry which is preliminary data.</text>
</comment>
<feature type="non-terminal residue" evidence="2">
    <location>
        <position position="1"/>
    </location>
</feature>
<dbReference type="AlphaFoldDB" id="A0A4Y2AUF1"/>
<feature type="compositionally biased region" description="Basic and acidic residues" evidence="1">
    <location>
        <begin position="31"/>
        <end position="45"/>
    </location>
</feature>
<gene>
    <name evidence="2" type="ORF">AVEN_106335-2_1</name>
</gene>
<evidence type="ECO:0000256" key="1">
    <source>
        <dbReference type="SAM" id="MobiDB-lite"/>
    </source>
</evidence>
<proteinExistence type="predicted"/>
<evidence type="ECO:0000313" key="2">
    <source>
        <dbReference type="EMBL" id="GBL82805.1"/>
    </source>
</evidence>
<dbReference type="EMBL" id="BGPR01000030">
    <property type="protein sequence ID" value="GBL82805.1"/>
    <property type="molecule type" value="Genomic_DNA"/>
</dbReference>
<name>A0A4Y2AUF1_ARAVE</name>
<protein>
    <submittedName>
        <fullName evidence="2">Uncharacterized protein</fullName>
    </submittedName>
</protein>